<dbReference type="PANTHER" id="PTHR34685">
    <property type="entry name" value="RED CHLOROPHYLL CATABOLITE REDUCTASE, CHLOROPLASTIC"/>
    <property type="match status" value="1"/>
</dbReference>
<evidence type="ECO:0000313" key="3">
    <source>
        <dbReference type="Proteomes" id="UP001140949"/>
    </source>
</evidence>
<evidence type="ECO:0000256" key="1">
    <source>
        <dbReference type="SAM" id="MobiDB-lite"/>
    </source>
</evidence>
<reference evidence="2" key="2">
    <citation type="submission" date="2023-04" db="EMBL/GenBank/DDBJ databases">
        <authorList>
            <person name="Bruccoleri R.E."/>
            <person name="Oakeley E.J."/>
            <person name="Faust A.-M."/>
            <person name="Dessus-Babus S."/>
            <person name="Altorfer M."/>
            <person name="Burckhardt D."/>
            <person name="Oertli M."/>
            <person name="Naumann U."/>
            <person name="Petersen F."/>
            <person name="Wong J."/>
        </authorList>
    </citation>
    <scope>NUCLEOTIDE SEQUENCE</scope>
    <source>
        <strain evidence="2">GSM-AAB239-AS_SAM_17_03QT</strain>
        <tissue evidence="2">Leaf</tissue>
    </source>
</reference>
<dbReference type="Pfam" id="PF06405">
    <property type="entry name" value="RCC_reductase"/>
    <property type="match status" value="1"/>
</dbReference>
<accession>A0AAX6FUV5</accession>
<dbReference type="GO" id="GO:0015996">
    <property type="term" value="P:chlorophyll catabolic process"/>
    <property type="evidence" value="ECO:0007669"/>
    <property type="project" value="TreeGrafter"/>
</dbReference>
<protein>
    <submittedName>
        <fullName evidence="2">Red chlorophyll catabolite reductase</fullName>
    </submittedName>
</protein>
<dbReference type="EMBL" id="JANAVB010025798">
    <property type="protein sequence ID" value="KAJ6820130.1"/>
    <property type="molecule type" value="Genomic_DNA"/>
</dbReference>
<name>A0AAX6FUV5_IRIPA</name>
<keyword evidence="3" id="KW-1185">Reference proteome</keyword>
<reference evidence="2" key="1">
    <citation type="journal article" date="2023" name="GigaByte">
        <title>Genome assembly of the bearded iris, Iris pallida Lam.</title>
        <authorList>
            <person name="Bruccoleri R.E."/>
            <person name="Oakeley E.J."/>
            <person name="Faust A.M.E."/>
            <person name="Altorfer M."/>
            <person name="Dessus-Babus S."/>
            <person name="Burckhardt D."/>
            <person name="Oertli M."/>
            <person name="Naumann U."/>
            <person name="Petersen F."/>
            <person name="Wong J."/>
        </authorList>
    </citation>
    <scope>NUCLEOTIDE SEQUENCE</scope>
    <source>
        <strain evidence="2">GSM-AAB239-AS_SAM_17_03QT</strain>
    </source>
</reference>
<dbReference type="Proteomes" id="UP001140949">
    <property type="component" value="Unassembled WGS sequence"/>
</dbReference>
<feature type="region of interest" description="Disordered" evidence="1">
    <location>
        <begin position="28"/>
        <end position="54"/>
    </location>
</feature>
<comment type="caution">
    <text evidence="2">The sequence shown here is derived from an EMBL/GenBank/DDBJ whole genome shotgun (WGS) entry which is preliminary data.</text>
</comment>
<dbReference type="GO" id="GO:0051743">
    <property type="term" value="F:red chlorophyll catabolite reductase activity"/>
    <property type="evidence" value="ECO:0007669"/>
    <property type="project" value="InterPro"/>
</dbReference>
<evidence type="ECO:0000313" key="2">
    <source>
        <dbReference type="EMBL" id="KAJ6820130.1"/>
    </source>
</evidence>
<dbReference type="GO" id="GO:0009507">
    <property type="term" value="C:chloroplast"/>
    <property type="evidence" value="ECO:0007669"/>
    <property type="project" value="TreeGrafter"/>
</dbReference>
<dbReference type="PANTHER" id="PTHR34685:SF2">
    <property type="entry name" value="RED CHLOROPHYLL CATABOLITE REDUCTASE, CHLOROPLASTIC"/>
    <property type="match status" value="1"/>
</dbReference>
<dbReference type="InterPro" id="IPR009439">
    <property type="entry name" value="RCC_reductase"/>
</dbReference>
<gene>
    <name evidence="2" type="ORF">M6B38_399485</name>
</gene>
<proteinExistence type="predicted"/>
<organism evidence="2 3">
    <name type="scientific">Iris pallida</name>
    <name type="common">Sweet iris</name>
    <dbReference type="NCBI Taxonomy" id="29817"/>
    <lineage>
        <taxon>Eukaryota</taxon>
        <taxon>Viridiplantae</taxon>
        <taxon>Streptophyta</taxon>
        <taxon>Embryophyta</taxon>
        <taxon>Tracheophyta</taxon>
        <taxon>Spermatophyta</taxon>
        <taxon>Magnoliopsida</taxon>
        <taxon>Liliopsida</taxon>
        <taxon>Asparagales</taxon>
        <taxon>Iridaceae</taxon>
        <taxon>Iridoideae</taxon>
        <taxon>Irideae</taxon>
        <taxon>Iris</taxon>
    </lineage>
</organism>
<feature type="compositionally biased region" description="Low complexity" evidence="1">
    <location>
        <begin position="32"/>
        <end position="51"/>
    </location>
</feature>
<dbReference type="Gene3D" id="3.40.1500.20">
    <property type="match status" value="1"/>
</dbReference>
<sequence length="313" mass="34553">MLLCLHRMITLSHHSSLHHHNLPLQNFFRPPSSSKRSNTRAAAASSSSMQSFPHLQPSHRDLMSDLLSAVEARLGPTLLPSSVPPDVLSFSNQQGTSQGALDIRSGAPDSAVDFILQSWLHCKVPIGDLNITTLFAFLNASVDAPHLVLEFIQGGPTSLILLMDLIPRKDLVLHPEYLDEIYDKTHLDKRRQALARLPQVSPYISSSLYIRSVLSPTAISVNIDCGGEGESGIEEIILLHVGPAAKDIVGIWLDLCTSRTRDLGEAERAEMVRRDTLIKNKTVEIDLAANLPRLFGSDVVDRIVREIQKAFRI</sequence>
<dbReference type="AlphaFoldDB" id="A0AAX6FUV5"/>